<name>A0ABT8FK89_9ACTN</name>
<evidence type="ECO:0000313" key="1">
    <source>
        <dbReference type="EMBL" id="MDN4174920.1"/>
    </source>
</evidence>
<organism evidence="1 2">
    <name type="scientific">Nocardioides oceani</name>
    <dbReference type="NCBI Taxonomy" id="3058369"/>
    <lineage>
        <taxon>Bacteria</taxon>
        <taxon>Bacillati</taxon>
        <taxon>Actinomycetota</taxon>
        <taxon>Actinomycetes</taxon>
        <taxon>Propionibacteriales</taxon>
        <taxon>Nocardioidaceae</taxon>
        <taxon>Nocardioides</taxon>
    </lineage>
</organism>
<dbReference type="Proteomes" id="UP001168620">
    <property type="component" value="Unassembled WGS sequence"/>
</dbReference>
<evidence type="ECO:0000313" key="2">
    <source>
        <dbReference type="Proteomes" id="UP001168620"/>
    </source>
</evidence>
<keyword evidence="2" id="KW-1185">Reference proteome</keyword>
<proteinExistence type="predicted"/>
<accession>A0ABT8FK89</accession>
<dbReference type="EMBL" id="JAUHJQ010000009">
    <property type="protein sequence ID" value="MDN4174920.1"/>
    <property type="molecule type" value="Genomic_DNA"/>
</dbReference>
<gene>
    <name evidence="1" type="ORF">QWY28_18300</name>
</gene>
<comment type="caution">
    <text evidence="1">The sequence shown here is derived from an EMBL/GenBank/DDBJ whole genome shotgun (WGS) entry which is preliminary data.</text>
</comment>
<dbReference type="RefSeq" id="WP_300954019.1">
    <property type="nucleotide sequence ID" value="NZ_JAUHJQ010000009.1"/>
</dbReference>
<reference evidence="1" key="1">
    <citation type="submission" date="2023-06" db="EMBL/GenBank/DDBJ databases">
        <title>Draft genome sequence of Nocardioides sp. SOB77.</title>
        <authorList>
            <person name="Zhang G."/>
        </authorList>
    </citation>
    <scope>NUCLEOTIDE SEQUENCE</scope>
    <source>
        <strain evidence="1">SOB77</strain>
    </source>
</reference>
<protein>
    <submittedName>
        <fullName evidence="1">Uncharacterized protein</fullName>
    </submittedName>
</protein>
<sequence>MNSIVNLWTTAQTPSGFAMPTCGHASIRASIRATGVVPGATEVIVRDRREDSVVTSVIGTALAGKRDAARTLAYFPGTTAWRPPIC</sequence>